<dbReference type="PANTHER" id="PTHR42718">
    <property type="entry name" value="MAJOR FACILITATOR SUPERFAMILY MULTIDRUG TRANSPORTER MFSC"/>
    <property type="match status" value="1"/>
</dbReference>
<feature type="transmembrane region" description="Helical" evidence="6">
    <location>
        <begin position="138"/>
        <end position="162"/>
    </location>
</feature>
<dbReference type="PROSITE" id="PS50850">
    <property type="entry name" value="MFS"/>
    <property type="match status" value="1"/>
</dbReference>
<evidence type="ECO:0000256" key="3">
    <source>
        <dbReference type="ARBA" id="ARBA00022692"/>
    </source>
</evidence>
<proteinExistence type="predicted"/>
<evidence type="ECO:0000313" key="9">
    <source>
        <dbReference type="Proteomes" id="UP001374803"/>
    </source>
</evidence>
<keyword evidence="2" id="KW-0813">Transport</keyword>
<feature type="transmembrane region" description="Helical" evidence="6">
    <location>
        <begin position="46"/>
        <end position="69"/>
    </location>
</feature>
<accession>A0ABZ2KSC7</accession>
<feature type="transmembrane region" description="Helical" evidence="6">
    <location>
        <begin position="81"/>
        <end position="101"/>
    </location>
</feature>
<dbReference type="PANTHER" id="PTHR42718:SF9">
    <property type="entry name" value="MAJOR FACILITATOR SUPERFAMILY MULTIDRUG TRANSPORTER MFSC"/>
    <property type="match status" value="1"/>
</dbReference>
<feature type="transmembrane region" description="Helical" evidence="6">
    <location>
        <begin position="269"/>
        <end position="292"/>
    </location>
</feature>
<feature type="transmembrane region" description="Helical" evidence="6">
    <location>
        <begin position="332"/>
        <end position="351"/>
    </location>
</feature>
<dbReference type="InterPro" id="IPR020846">
    <property type="entry name" value="MFS_dom"/>
</dbReference>
<protein>
    <submittedName>
        <fullName evidence="8">MFS transporter</fullName>
    </submittedName>
</protein>
<keyword evidence="3 6" id="KW-0812">Transmembrane</keyword>
<dbReference type="Gene3D" id="1.20.1720.10">
    <property type="entry name" value="Multidrug resistance protein D"/>
    <property type="match status" value="1"/>
</dbReference>
<comment type="subcellular location">
    <subcellularLocation>
        <location evidence="1">Membrane</location>
        <topology evidence="1">Multi-pass membrane protein</topology>
    </subcellularLocation>
</comment>
<feature type="transmembrane region" description="Helical" evidence="6">
    <location>
        <begin position="396"/>
        <end position="416"/>
    </location>
</feature>
<dbReference type="Pfam" id="PF07690">
    <property type="entry name" value="MFS_1"/>
    <property type="match status" value="1"/>
</dbReference>
<evidence type="ECO:0000256" key="5">
    <source>
        <dbReference type="ARBA" id="ARBA00023136"/>
    </source>
</evidence>
<feature type="transmembrane region" description="Helical" evidence="6">
    <location>
        <begin position="298"/>
        <end position="320"/>
    </location>
</feature>
<gene>
    <name evidence="8" type="ORF">LVJ94_27355</name>
</gene>
<dbReference type="SUPFAM" id="SSF103473">
    <property type="entry name" value="MFS general substrate transporter"/>
    <property type="match status" value="1"/>
</dbReference>
<feature type="transmembrane region" description="Helical" evidence="6">
    <location>
        <begin position="168"/>
        <end position="187"/>
    </location>
</feature>
<name>A0ABZ2KSC7_9BACT</name>
<dbReference type="Proteomes" id="UP001374803">
    <property type="component" value="Chromosome"/>
</dbReference>
<feature type="transmembrane region" description="Helical" evidence="6">
    <location>
        <begin position="428"/>
        <end position="450"/>
    </location>
</feature>
<reference evidence="8" key="1">
    <citation type="submission" date="2021-12" db="EMBL/GenBank/DDBJ databases">
        <title>Discovery of the Pendulisporaceae a myxobacterial family with distinct sporulation behavior and unique specialized metabolism.</title>
        <authorList>
            <person name="Garcia R."/>
            <person name="Popoff A."/>
            <person name="Bader C.D."/>
            <person name="Loehr J."/>
            <person name="Walesch S."/>
            <person name="Walt C."/>
            <person name="Boldt J."/>
            <person name="Bunk B."/>
            <person name="Haeckl F.J.F.P.J."/>
            <person name="Gunesch A.P."/>
            <person name="Birkelbach J."/>
            <person name="Nuebel U."/>
            <person name="Pietschmann T."/>
            <person name="Bach T."/>
            <person name="Mueller R."/>
        </authorList>
    </citation>
    <scope>NUCLEOTIDE SEQUENCE</scope>
    <source>
        <strain evidence="8">MSr11367</strain>
    </source>
</reference>
<dbReference type="InterPro" id="IPR036259">
    <property type="entry name" value="MFS_trans_sf"/>
</dbReference>
<dbReference type="Gene3D" id="1.20.1250.20">
    <property type="entry name" value="MFS general substrate transporter like domains"/>
    <property type="match status" value="1"/>
</dbReference>
<evidence type="ECO:0000256" key="1">
    <source>
        <dbReference type="ARBA" id="ARBA00004141"/>
    </source>
</evidence>
<keyword evidence="4 6" id="KW-1133">Transmembrane helix</keyword>
<feature type="domain" description="Major facilitator superfamily (MFS) profile" evidence="7">
    <location>
        <begin position="11"/>
        <end position="454"/>
    </location>
</feature>
<evidence type="ECO:0000256" key="2">
    <source>
        <dbReference type="ARBA" id="ARBA00022448"/>
    </source>
</evidence>
<dbReference type="CDD" id="cd17321">
    <property type="entry name" value="MFS_MMR_MDR_like"/>
    <property type="match status" value="1"/>
</dbReference>
<evidence type="ECO:0000259" key="7">
    <source>
        <dbReference type="PROSITE" id="PS50850"/>
    </source>
</evidence>
<keyword evidence="5 6" id="KW-0472">Membrane</keyword>
<keyword evidence="9" id="KW-1185">Reference proteome</keyword>
<organism evidence="8 9">
    <name type="scientific">Pendulispora rubella</name>
    <dbReference type="NCBI Taxonomy" id="2741070"/>
    <lineage>
        <taxon>Bacteria</taxon>
        <taxon>Pseudomonadati</taxon>
        <taxon>Myxococcota</taxon>
        <taxon>Myxococcia</taxon>
        <taxon>Myxococcales</taxon>
        <taxon>Sorangiineae</taxon>
        <taxon>Pendulisporaceae</taxon>
        <taxon>Pendulispora</taxon>
    </lineage>
</organism>
<sequence>MRTNARGLLWTVTATSFSFVVAQLDVTIVNVALPSIASDLGAGVSALQWVVDGYTLAFAVLLLSAGVLGDRYGSKRAYQSGFLLFGAASAACGLAPGPASLVVARAVQGAGAALLVPNSLALLNHATGHAPDVRARAVGQWTAAGAISIAAGPVLGSLLLTAFGWRSIFLVNLPLCAIGMWLAAAHVPPAPKSTGARDLDVAGQIFAVLALTGMTGAVIEWRPLGASHPVVAGGLLLAIAAGAAFVWTESRARAPMLPLRFFRKPNFSPAVAFGVLVNFTYYGMIFVLSLYLQQALGYSAFRAGLAYLPLTGSFFVSNLLSGRVAARVGSRLPMTIGAFVAALGYALLVRLDAASSYGAMLPAFLLIPAGMGFAVPAMTTATLASVDREWSGTASAVLNAARQAGAAIGVALFGALATGGPEHIVSGVGRAALISTAMLLLGSALAWTSIRTAR</sequence>
<evidence type="ECO:0000313" key="8">
    <source>
        <dbReference type="EMBL" id="WXB00628.1"/>
    </source>
</evidence>
<dbReference type="EMBL" id="CP089983">
    <property type="protein sequence ID" value="WXB00628.1"/>
    <property type="molecule type" value="Genomic_DNA"/>
</dbReference>
<evidence type="ECO:0000256" key="4">
    <source>
        <dbReference type="ARBA" id="ARBA00022989"/>
    </source>
</evidence>
<dbReference type="InterPro" id="IPR011701">
    <property type="entry name" value="MFS"/>
</dbReference>
<evidence type="ECO:0000256" key="6">
    <source>
        <dbReference type="SAM" id="Phobius"/>
    </source>
</evidence>
<feature type="transmembrane region" description="Helical" evidence="6">
    <location>
        <begin position="363"/>
        <end position="384"/>
    </location>
</feature>
<dbReference type="RefSeq" id="WP_394830230.1">
    <property type="nucleotide sequence ID" value="NZ_CP089929.1"/>
</dbReference>
<feature type="transmembrane region" description="Helical" evidence="6">
    <location>
        <begin position="231"/>
        <end position="248"/>
    </location>
</feature>